<proteinExistence type="predicted"/>
<protein>
    <submittedName>
        <fullName evidence="2">Uncharacterized protein</fullName>
    </submittedName>
</protein>
<reference evidence="2" key="1">
    <citation type="submission" date="2018-06" db="EMBL/GenBank/DDBJ databases">
        <authorList>
            <person name="Zhirakovskaya E."/>
        </authorList>
    </citation>
    <scope>NUCLEOTIDE SEQUENCE</scope>
</reference>
<dbReference type="EMBL" id="UOFS01000027">
    <property type="protein sequence ID" value="VAW96484.1"/>
    <property type="molecule type" value="Genomic_DNA"/>
</dbReference>
<sequence length="129" mass="13930">MDNNNNNSTIIESVKSSKPSKLITGSNLDKETRQHVGTGGVSQGNGEYGFIPAFKDMDLGDVYLSRYSDGRVAKVHLLDGMPAHLVISKQGGQVRSLQKSVIAGFILNDVFFTRAQAAHYVSEKVSNSA</sequence>
<accession>A0A3B1AR78</accession>
<dbReference type="AlphaFoldDB" id="A0A3B1AR78"/>
<evidence type="ECO:0000256" key="1">
    <source>
        <dbReference type="SAM" id="MobiDB-lite"/>
    </source>
</evidence>
<feature type="region of interest" description="Disordered" evidence="1">
    <location>
        <begin position="20"/>
        <end position="45"/>
    </location>
</feature>
<name>A0A3B1AR78_9ZZZZ</name>
<gene>
    <name evidence="2" type="ORF">MNBD_GAMMA22-1742</name>
</gene>
<organism evidence="2">
    <name type="scientific">hydrothermal vent metagenome</name>
    <dbReference type="NCBI Taxonomy" id="652676"/>
    <lineage>
        <taxon>unclassified sequences</taxon>
        <taxon>metagenomes</taxon>
        <taxon>ecological metagenomes</taxon>
    </lineage>
</organism>
<evidence type="ECO:0000313" key="2">
    <source>
        <dbReference type="EMBL" id="VAW96484.1"/>
    </source>
</evidence>